<name>A0AA44USB7_PSEA5</name>
<dbReference type="Proteomes" id="UP000232453">
    <property type="component" value="Unassembled WGS sequence"/>
</dbReference>
<dbReference type="EMBL" id="PHUJ01000003">
    <property type="protein sequence ID" value="PKB32565.1"/>
    <property type="molecule type" value="Genomic_DNA"/>
</dbReference>
<feature type="compositionally biased region" description="Pro residues" evidence="10">
    <location>
        <begin position="124"/>
        <end position="134"/>
    </location>
</feature>
<evidence type="ECO:0000256" key="1">
    <source>
        <dbReference type="ARBA" id="ARBA00004167"/>
    </source>
</evidence>
<evidence type="ECO:0000256" key="10">
    <source>
        <dbReference type="SAM" id="MobiDB-lite"/>
    </source>
</evidence>
<reference evidence="11 12" key="1">
    <citation type="submission" date="2017-11" db="EMBL/GenBank/DDBJ databases">
        <title>Sequencing the genomes of 1000 actinobacteria strains.</title>
        <authorList>
            <person name="Klenk H.-P."/>
        </authorList>
    </citation>
    <scope>NUCLEOTIDE SEQUENCE [LARGE SCALE GENOMIC DNA]</scope>
    <source>
        <strain evidence="11 12">DSM 44104</strain>
    </source>
</reference>
<evidence type="ECO:0000256" key="6">
    <source>
        <dbReference type="ARBA" id="ARBA00022989"/>
    </source>
</evidence>
<keyword evidence="2 9" id="KW-0813">Transport</keyword>
<keyword evidence="6 9" id="KW-1133">Transmembrane helix</keyword>
<dbReference type="InterPro" id="IPR003369">
    <property type="entry name" value="TatA/B/E"/>
</dbReference>
<keyword evidence="7 9" id="KW-0811">Translocation</keyword>
<comment type="similarity">
    <text evidence="9">Belongs to the TatB family.</text>
</comment>
<feature type="compositionally biased region" description="Low complexity" evidence="10">
    <location>
        <begin position="101"/>
        <end position="123"/>
    </location>
</feature>
<evidence type="ECO:0000256" key="5">
    <source>
        <dbReference type="ARBA" id="ARBA00022927"/>
    </source>
</evidence>
<evidence type="ECO:0000256" key="7">
    <source>
        <dbReference type="ARBA" id="ARBA00023010"/>
    </source>
</evidence>
<evidence type="ECO:0000313" key="12">
    <source>
        <dbReference type="Proteomes" id="UP000232453"/>
    </source>
</evidence>
<evidence type="ECO:0000256" key="4">
    <source>
        <dbReference type="ARBA" id="ARBA00022692"/>
    </source>
</evidence>
<dbReference type="NCBIfam" id="TIGR01410">
    <property type="entry name" value="tatB"/>
    <property type="match status" value="1"/>
</dbReference>
<keyword evidence="5 9" id="KW-0653">Protein transport</keyword>
<dbReference type="PRINTS" id="PR01506">
    <property type="entry name" value="TATBPROTEIN"/>
</dbReference>
<evidence type="ECO:0000256" key="2">
    <source>
        <dbReference type="ARBA" id="ARBA00022448"/>
    </source>
</evidence>
<keyword evidence="4 9" id="KW-0812">Transmembrane</keyword>
<evidence type="ECO:0000256" key="9">
    <source>
        <dbReference type="HAMAP-Rule" id="MF_00237"/>
    </source>
</evidence>
<dbReference type="AlphaFoldDB" id="A0AA44USB7"/>
<evidence type="ECO:0000256" key="8">
    <source>
        <dbReference type="ARBA" id="ARBA00023136"/>
    </source>
</evidence>
<comment type="function">
    <text evidence="9">Part of the twin-arginine translocation (Tat) system that transports large folded proteins containing a characteristic twin-arginine motif in their signal peptide across membranes. Together with TatC, TatB is part of a receptor directly interacting with Tat signal peptides. TatB may form an oligomeric binding site that transiently accommodates folded Tat precursor proteins before their translocation.</text>
</comment>
<keyword evidence="8 9" id="KW-0472">Membrane</keyword>
<evidence type="ECO:0000256" key="3">
    <source>
        <dbReference type="ARBA" id="ARBA00022475"/>
    </source>
</evidence>
<comment type="subcellular location">
    <subcellularLocation>
        <location evidence="9">Cell membrane</location>
        <topology evidence="9">Single-pass membrane protein</topology>
    </subcellularLocation>
    <subcellularLocation>
        <location evidence="1">Membrane</location>
        <topology evidence="1">Single-pass membrane protein</topology>
    </subcellularLocation>
</comment>
<dbReference type="HAMAP" id="MF_00237">
    <property type="entry name" value="TatB"/>
    <property type="match status" value="1"/>
</dbReference>
<evidence type="ECO:0000313" key="11">
    <source>
        <dbReference type="EMBL" id="PKB32565.1"/>
    </source>
</evidence>
<feature type="region of interest" description="Disordered" evidence="10">
    <location>
        <begin position="87"/>
        <end position="148"/>
    </location>
</feature>
<comment type="subunit">
    <text evidence="9">The Tat system comprises two distinct complexes: a TatABC complex, containing multiple copies of TatA, TatB and TatC subunits, and a separate TatA complex, containing only TatA subunits. Substrates initially bind to the TatABC complex, which probably triggers association of the separate TatA complex to form the active translocon.</text>
</comment>
<protein>
    <recommendedName>
        <fullName evidence="9">Sec-independent protein translocase protein TatB</fullName>
    </recommendedName>
</protein>
<comment type="caution">
    <text evidence="11">The sequence shown here is derived from an EMBL/GenBank/DDBJ whole genome shotgun (WGS) entry which is preliminary data.</text>
</comment>
<keyword evidence="3 9" id="KW-1003">Cell membrane</keyword>
<dbReference type="Gene3D" id="1.20.5.3310">
    <property type="match status" value="1"/>
</dbReference>
<dbReference type="Pfam" id="PF02416">
    <property type="entry name" value="TatA_B_E"/>
    <property type="match status" value="1"/>
</dbReference>
<proteinExistence type="inferred from homology"/>
<organism evidence="11 12">
    <name type="scientific">Pseudonocardia alni</name>
    <name type="common">Amycolata alni</name>
    <dbReference type="NCBI Taxonomy" id="33907"/>
    <lineage>
        <taxon>Bacteria</taxon>
        <taxon>Bacillati</taxon>
        <taxon>Actinomycetota</taxon>
        <taxon>Actinomycetes</taxon>
        <taxon>Pseudonocardiales</taxon>
        <taxon>Pseudonocardiaceae</taxon>
        <taxon>Pseudonocardia</taxon>
    </lineage>
</organism>
<sequence length="148" mass="15405">MFENIGMPEILVLVVAGLFILGPERLPEAAAWLGRAVRKVKEFATGAQDHLKKELGPEFDQIQQPLNDLRSLRSLNPRTAITRSLFSDDGFAGPVKPNGFAPGAGTAAAAGGVAAAGGAATASTPPPVREPQPPLTSGEKPPVDWDAT</sequence>
<dbReference type="RefSeq" id="WP_100879703.1">
    <property type="nucleotide sequence ID" value="NZ_PHUJ01000003.1"/>
</dbReference>
<accession>A0AA44USB7</accession>
<dbReference type="GO" id="GO:0043953">
    <property type="term" value="P:protein transport by the Tat complex"/>
    <property type="evidence" value="ECO:0007669"/>
    <property type="project" value="UniProtKB-UniRule"/>
</dbReference>
<dbReference type="InterPro" id="IPR018448">
    <property type="entry name" value="TatB"/>
</dbReference>
<dbReference type="GO" id="GO:0008320">
    <property type="term" value="F:protein transmembrane transporter activity"/>
    <property type="evidence" value="ECO:0007669"/>
    <property type="project" value="UniProtKB-UniRule"/>
</dbReference>
<dbReference type="GO" id="GO:0033281">
    <property type="term" value="C:TAT protein transport complex"/>
    <property type="evidence" value="ECO:0007669"/>
    <property type="project" value="UniProtKB-UniRule"/>
</dbReference>
<gene>
    <name evidence="9" type="primary">tatB</name>
    <name evidence="11" type="ORF">ATL51_4298</name>
</gene>